<name>A0ABR0SHF0_9HYPO</name>
<dbReference type="Proteomes" id="UP001338125">
    <property type="component" value="Unassembled WGS sequence"/>
</dbReference>
<organism evidence="2 3">
    <name type="scientific">Cladobotryum mycophilum</name>
    <dbReference type="NCBI Taxonomy" id="491253"/>
    <lineage>
        <taxon>Eukaryota</taxon>
        <taxon>Fungi</taxon>
        <taxon>Dikarya</taxon>
        <taxon>Ascomycota</taxon>
        <taxon>Pezizomycotina</taxon>
        <taxon>Sordariomycetes</taxon>
        <taxon>Hypocreomycetidae</taxon>
        <taxon>Hypocreales</taxon>
        <taxon>Hypocreaceae</taxon>
        <taxon>Cladobotryum</taxon>
    </lineage>
</organism>
<evidence type="ECO:0000313" key="3">
    <source>
        <dbReference type="Proteomes" id="UP001338125"/>
    </source>
</evidence>
<comment type="caution">
    <text evidence="2">The sequence shown here is derived from an EMBL/GenBank/DDBJ whole genome shotgun (WGS) entry which is preliminary data.</text>
</comment>
<protein>
    <submittedName>
        <fullName evidence="2">Uncharacterized protein</fullName>
    </submittedName>
</protein>
<gene>
    <name evidence="2" type="ORF">PT974_09873</name>
</gene>
<proteinExistence type="predicted"/>
<feature type="region of interest" description="Disordered" evidence="1">
    <location>
        <begin position="33"/>
        <end position="57"/>
    </location>
</feature>
<feature type="compositionally biased region" description="Basic and acidic residues" evidence="1">
    <location>
        <begin position="45"/>
        <end position="57"/>
    </location>
</feature>
<evidence type="ECO:0000256" key="1">
    <source>
        <dbReference type="SAM" id="MobiDB-lite"/>
    </source>
</evidence>
<sequence length="57" mass="6222">MSLTTGASDLALTIDELRLRISDYATMEQRIQTSAETGKSSTPHDQVEEVATRPLEG</sequence>
<feature type="compositionally biased region" description="Polar residues" evidence="1">
    <location>
        <begin position="33"/>
        <end position="44"/>
    </location>
</feature>
<dbReference type="EMBL" id="JAVFKD010000014">
    <property type="protein sequence ID" value="KAK5991588.1"/>
    <property type="molecule type" value="Genomic_DNA"/>
</dbReference>
<reference evidence="2 3" key="1">
    <citation type="submission" date="2024-01" db="EMBL/GenBank/DDBJ databases">
        <title>Complete genome of Cladobotryum mycophilum ATHUM6906.</title>
        <authorList>
            <person name="Christinaki A.C."/>
            <person name="Myridakis A.I."/>
            <person name="Kouvelis V.N."/>
        </authorList>
    </citation>
    <scope>NUCLEOTIDE SEQUENCE [LARGE SCALE GENOMIC DNA]</scope>
    <source>
        <strain evidence="2 3">ATHUM6906</strain>
    </source>
</reference>
<evidence type="ECO:0000313" key="2">
    <source>
        <dbReference type="EMBL" id="KAK5991588.1"/>
    </source>
</evidence>
<keyword evidence="3" id="KW-1185">Reference proteome</keyword>
<accession>A0ABR0SHF0</accession>